<reference evidence="2" key="1">
    <citation type="journal article" date="2021" name="J. Hered.">
        <title>Genome Assembly of Salicaceae Populus deltoides (Eastern Cottonwood) I-69 Based on Nanopore Sequencing and Hi-C Technologies.</title>
        <authorList>
            <person name="Bai S."/>
            <person name="Wu H."/>
            <person name="Zhang J."/>
            <person name="Pan Z."/>
            <person name="Zhao W."/>
            <person name="Li Z."/>
            <person name="Tong C."/>
        </authorList>
    </citation>
    <scope>NUCLEOTIDE SEQUENCE</scope>
    <source>
        <tissue evidence="2">Leaf</tissue>
    </source>
</reference>
<sequence length="144" mass="16149">MSKLPQDIINDILTYLPFKSLIWFKSTSPLNKTPQSVEAASGGDEDNAVQELEYPEVISSYIENSWRKVPDHIGNGSTFVEAYQGILCNGTARWLGMQEIASKNCSGDVRKLLVCINLVNAMEAISRQLRTHDHEHDSKASLRR</sequence>
<comment type="caution">
    <text evidence="2">The sequence shown here is derived from an EMBL/GenBank/DDBJ whole genome shotgun (WGS) entry which is preliminary data.</text>
</comment>
<dbReference type="PROSITE" id="PS50181">
    <property type="entry name" value="FBOX"/>
    <property type="match status" value="1"/>
</dbReference>
<gene>
    <name evidence="2" type="ORF">H0E87_028460</name>
</gene>
<name>A0A8T2WRS4_POPDE</name>
<keyword evidence="3" id="KW-1185">Reference proteome</keyword>
<dbReference type="Proteomes" id="UP000807159">
    <property type="component" value="Chromosome 17"/>
</dbReference>
<protein>
    <recommendedName>
        <fullName evidence="1">F-box domain-containing protein</fullName>
    </recommendedName>
</protein>
<feature type="domain" description="F-box" evidence="1">
    <location>
        <begin position="1"/>
        <end position="22"/>
    </location>
</feature>
<evidence type="ECO:0000313" key="2">
    <source>
        <dbReference type="EMBL" id="KAH8484045.1"/>
    </source>
</evidence>
<dbReference type="EMBL" id="JACEGQ020000017">
    <property type="protein sequence ID" value="KAH8484045.1"/>
    <property type="molecule type" value="Genomic_DNA"/>
</dbReference>
<evidence type="ECO:0000259" key="1">
    <source>
        <dbReference type="PROSITE" id="PS50181"/>
    </source>
</evidence>
<accession>A0A8T2WRS4</accession>
<proteinExistence type="predicted"/>
<dbReference type="Pfam" id="PF00646">
    <property type="entry name" value="F-box"/>
    <property type="match status" value="1"/>
</dbReference>
<organism evidence="2 3">
    <name type="scientific">Populus deltoides</name>
    <name type="common">Eastern poplar</name>
    <name type="synonym">Eastern cottonwood</name>
    <dbReference type="NCBI Taxonomy" id="3696"/>
    <lineage>
        <taxon>Eukaryota</taxon>
        <taxon>Viridiplantae</taxon>
        <taxon>Streptophyta</taxon>
        <taxon>Embryophyta</taxon>
        <taxon>Tracheophyta</taxon>
        <taxon>Spermatophyta</taxon>
        <taxon>Magnoliopsida</taxon>
        <taxon>eudicotyledons</taxon>
        <taxon>Gunneridae</taxon>
        <taxon>Pentapetalae</taxon>
        <taxon>rosids</taxon>
        <taxon>fabids</taxon>
        <taxon>Malpighiales</taxon>
        <taxon>Salicaceae</taxon>
        <taxon>Saliceae</taxon>
        <taxon>Populus</taxon>
    </lineage>
</organism>
<dbReference type="AlphaFoldDB" id="A0A8T2WRS4"/>
<dbReference type="InterPro" id="IPR001810">
    <property type="entry name" value="F-box_dom"/>
</dbReference>
<evidence type="ECO:0000313" key="3">
    <source>
        <dbReference type="Proteomes" id="UP000807159"/>
    </source>
</evidence>